<organism evidence="13 14">
    <name type="scientific">Suricata suricatta</name>
    <name type="common">Meerkat</name>
    <dbReference type="NCBI Taxonomy" id="37032"/>
    <lineage>
        <taxon>Eukaryota</taxon>
        <taxon>Metazoa</taxon>
        <taxon>Chordata</taxon>
        <taxon>Craniata</taxon>
        <taxon>Vertebrata</taxon>
        <taxon>Euteleostomi</taxon>
        <taxon>Mammalia</taxon>
        <taxon>Eutheria</taxon>
        <taxon>Laurasiatheria</taxon>
        <taxon>Carnivora</taxon>
        <taxon>Feliformia</taxon>
        <taxon>Herpestidae</taxon>
        <taxon>Suricata</taxon>
    </lineage>
</organism>
<dbReference type="InterPro" id="IPR004072">
    <property type="entry name" value="Vmron_rcpt_1"/>
</dbReference>
<feature type="domain" description="G-protein coupled receptors family 1 profile" evidence="12">
    <location>
        <begin position="21"/>
        <end position="285"/>
    </location>
</feature>
<evidence type="ECO:0000256" key="2">
    <source>
        <dbReference type="ARBA" id="ARBA00010663"/>
    </source>
</evidence>
<feature type="transmembrane region" description="Helical" evidence="11">
    <location>
        <begin position="126"/>
        <end position="152"/>
    </location>
</feature>
<dbReference type="OMA" id="SSSVIMW"/>
<dbReference type="PROSITE" id="PS50262">
    <property type="entry name" value="G_PROTEIN_RECEP_F1_2"/>
    <property type="match status" value="1"/>
</dbReference>
<name>A0A673U184_SURSU</name>
<dbReference type="Ensembl" id="ENSSSUT00005017165.1">
    <property type="protein sequence ID" value="ENSSSUP00005015039.1"/>
    <property type="gene ID" value="ENSSSUG00005009668.1"/>
</dbReference>
<reference evidence="13" key="2">
    <citation type="submission" date="2025-08" db="UniProtKB">
        <authorList>
            <consortium name="Ensembl"/>
        </authorList>
    </citation>
    <scope>IDENTIFICATION</scope>
</reference>
<feature type="transmembrane region" description="Helical" evidence="11">
    <location>
        <begin position="189"/>
        <end position="207"/>
    </location>
</feature>
<keyword evidence="14" id="KW-1185">Reference proteome</keyword>
<reference evidence="13" key="3">
    <citation type="submission" date="2025-09" db="UniProtKB">
        <authorList>
            <consortium name="Ensembl"/>
        </authorList>
    </citation>
    <scope>IDENTIFICATION</scope>
</reference>
<dbReference type="PRINTS" id="PR01534">
    <property type="entry name" value="VOMERONASL1R"/>
</dbReference>
<evidence type="ECO:0000256" key="9">
    <source>
        <dbReference type="ARBA" id="ARBA00023170"/>
    </source>
</evidence>
<keyword evidence="9 11" id="KW-0675">Receptor</keyword>
<comment type="subcellular location">
    <subcellularLocation>
        <location evidence="1 11">Cell membrane</location>
        <topology evidence="1 11">Multi-pass membrane protein</topology>
    </subcellularLocation>
</comment>
<keyword evidence="4 11" id="KW-0589">Pheromone response</keyword>
<evidence type="ECO:0000256" key="1">
    <source>
        <dbReference type="ARBA" id="ARBA00004651"/>
    </source>
</evidence>
<evidence type="ECO:0000256" key="6">
    <source>
        <dbReference type="ARBA" id="ARBA00022989"/>
    </source>
</evidence>
<reference evidence="13 14" key="1">
    <citation type="submission" date="2019-05" db="EMBL/GenBank/DDBJ databases">
        <title>A Chromosome-scale Meerkat (S. suricatta) Genome Assembly.</title>
        <authorList>
            <person name="Dudchenko O."/>
            <person name="Lieberman Aiden E."/>
            <person name="Tung J."/>
            <person name="Barreiro L.B."/>
            <person name="Clutton-Brock T.H."/>
        </authorList>
    </citation>
    <scope>NUCLEOTIDE SEQUENCE [LARGE SCALE GENOMIC DNA]</scope>
</reference>
<feature type="transmembrane region" description="Helical" evidence="11">
    <location>
        <begin position="41"/>
        <end position="64"/>
    </location>
</feature>
<dbReference type="GO" id="GO:0005886">
    <property type="term" value="C:plasma membrane"/>
    <property type="evidence" value="ECO:0007669"/>
    <property type="project" value="UniProtKB-SubCell"/>
</dbReference>
<dbReference type="Pfam" id="PF03402">
    <property type="entry name" value="V1R"/>
    <property type="match status" value="1"/>
</dbReference>
<feature type="transmembrane region" description="Helical" evidence="11">
    <location>
        <begin position="12"/>
        <end position="35"/>
    </location>
</feature>
<evidence type="ECO:0000256" key="4">
    <source>
        <dbReference type="ARBA" id="ARBA00022507"/>
    </source>
</evidence>
<evidence type="ECO:0000256" key="7">
    <source>
        <dbReference type="ARBA" id="ARBA00023040"/>
    </source>
</evidence>
<evidence type="ECO:0000313" key="14">
    <source>
        <dbReference type="Proteomes" id="UP000472268"/>
    </source>
</evidence>
<evidence type="ECO:0000256" key="10">
    <source>
        <dbReference type="ARBA" id="ARBA00023224"/>
    </source>
</evidence>
<dbReference type="InterPro" id="IPR017452">
    <property type="entry name" value="GPCR_Rhodpsn_7TM"/>
</dbReference>
<feature type="transmembrane region" description="Helical" evidence="11">
    <location>
        <begin position="272"/>
        <end position="288"/>
    </location>
</feature>
<evidence type="ECO:0000313" key="13">
    <source>
        <dbReference type="Ensembl" id="ENSSSUP00005015039.1"/>
    </source>
</evidence>
<evidence type="ECO:0000259" key="12">
    <source>
        <dbReference type="PROSITE" id="PS50262"/>
    </source>
</evidence>
<dbReference type="SUPFAM" id="SSF81321">
    <property type="entry name" value="Family A G protein-coupled receptor-like"/>
    <property type="match status" value="1"/>
</dbReference>
<dbReference type="GO" id="GO:0016503">
    <property type="term" value="F:pheromone receptor activity"/>
    <property type="evidence" value="ECO:0007669"/>
    <property type="project" value="InterPro"/>
</dbReference>
<dbReference type="PANTHER" id="PTHR24062">
    <property type="entry name" value="VOMERONASAL TYPE-1 RECEPTOR"/>
    <property type="match status" value="1"/>
</dbReference>
<keyword evidence="6 11" id="KW-1133">Transmembrane helix</keyword>
<dbReference type="GO" id="GO:0019236">
    <property type="term" value="P:response to pheromone"/>
    <property type="evidence" value="ECO:0007669"/>
    <property type="project" value="UniProtKB-KW"/>
</dbReference>
<comment type="similarity">
    <text evidence="2 11">Belongs to the G-protein coupled receptor 1 family.</text>
</comment>
<proteinExistence type="inferred from homology"/>
<keyword evidence="8 11" id="KW-0472">Membrane</keyword>
<feature type="transmembrane region" description="Helical" evidence="11">
    <location>
        <begin position="234"/>
        <end position="260"/>
    </location>
</feature>
<sequence length="312" mass="35668">QFNYTNIYICQFLQVGIGIFANTLLLFFHIFTLLVDHRPKPIDLIICHLALVHIMNLFTVLFMMSTDLFEILNLLNDFQCKALFCMIRVTRSLSMSTTCLPSTRQAIIVSPSTAWLARLKHKCTKYIFHSFVILWFLSLSLNSNCLLCTAAASNVTESNLLQVSKYCSLSRINSILRGLFFTFSLSRDVSFIGAMLLSSAYMVVLLSRHQRRCRHLHSTSLSSRVSPERRATQTVLLLVSFFEVMYCVDIIISFSSTLLWSYDPIILDVQKLVSNVYATVSALVLLSSDKRIKVHFKDLGKLQLTYNFLLIK</sequence>
<gene>
    <name evidence="13" type="primary">LOC115294044</name>
</gene>
<dbReference type="Proteomes" id="UP000472268">
    <property type="component" value="Chromosome 6"/>
</dbReference>
<evidence type="ECO:0000256" key="11">
    <source>
        <dbReference type="RuleBase" id="RU364061"/>
    </source>
</evidence>
<keyword evidence="10 11" id="KW-0807">Transducer</keyword>
<dbReference type="AlphaFoldDB" id="A0A673U184"/>
<dbReference type="Gene3D" id="1.20.1070.10">
    <property type="entry name" value="Rhodopsin 7-helix transmembrane proteins"/>
    <property type="match status" value="1"/>
</dbReference>
<accession>A0A673U184</accession>
<keyword evidence="5 11" id="KW-0812">Transmembrane</keyword>
<keyword evidence="7 11" id="KW-0297">G-protein coupled receptor</keyword>
<dbReference type="GO" id="GO:0007606">
    <property type="term" value="P:sensory perception of chemical stimulus"/>
    <property type="evidence" value="ECO:0007669"/>
    <property type="project" value="UniProtKB-ARBA"/>
</dbReference>
<dbReference type="FunFam" id="1.20.1070.10:FF:000051">
    <property type="entry name" value="Vomeronasal type-1 receptor"/>
    <property type="match status" value="1"/>
</dbReference>
<protein>
    <recommendedName>
        <fullName evidence="11">Vomeronasal type-1 receptor</fullName>
    </recommendedName>
</protein>
<evidence type="ECO:0000256" key="8">
    <source>
        <dbReference type="ARBA" id="ARBA00023136"/>
    </source>
</evidence>
<keyword evidence="3 11" id="KW-1003">Cell membrane</keyword>
<evidence type="ECO:0000256" key="3">
    <source>
        <dbReference type="ARBA" id="ARBA00022475"/>
    </source>
</evidence>
<evidence type="ECO:0000256" key="5">
    <source>
        <dbReference type="ARBA" id="ARBA00022692"/>
    </source>
</evidence>